<gene>
    <name evidence="1" type="ORF">QCA50_016390</name>
</gene>
<reference evidence="1 2" key="1">
    <citation type="submission" date="2022-09" db="EMBL/GenBank/DDBJ databases">
        <authorList>
            <person name="Palmer J.M."/>
        </authorList>
    </citation>
    <scope>NUCLEOTIDE SEQUENCE [LARGE SCALE GENOMIC DNA]</scope>
    <source>
        <strain evidence="1 2">DSM 7382</strain>
    </source>
</reference>
<sequence>MFLVQSRGGRITRINMAGACPCVLSTTLPYIPQLDKKTTLFLRSENSARIELSLLTQMQVLQCSYHLPILSCRKYLRTTVEVKIFVPAIAIWLNRCIRWSTWL</sequence>
<keyword evidence="2" id="KW-1185">Reference proteome</keyword>
<proteinExistence type="predicted"/>
<protein>
    <submittedName>
        <fullName evidence="1">Uncharacterized protein</fullName>
    </submittedName>
</protein>
<evidence type="ECO:0000313" key="2">
    <source>
        <dbReference type="Proteomes" id="UP001385951"/>
    </source>
</evidence>
<dbReference type="EMBL" id="JASBNA010000048">
    <property type="protein sequence ID" value="KAK7680608.1"/>
    <property type="molecule type" value="Genomic_DNA"/>
</dbReference>
<comment type="caution">
    <text evidence="1">The sequence shown here is derived from an EMBL/GenBank/DDBJ whole genome shotgun (WGS) entry which is preliminary data.</text>
</comment>
<dbReference type="AlphaFoldDB" id="A0AAW0FHM6"/>
<name>A0AAW0FHM6_9APHY</name>
<accession>A0AAW0FHM6</accession>
<organism evidence="1 2">
    <name type="scientific">Cerrena zonata</name>
    <dbReference type="NCBI Taxonomy" id="2478898"/>
    <lineage>
        <taxon>Eukaryota</taxon>
        <taxon>Fungi</taxon>
        <taxon>Dikarya</taxon>
        <taxon>Basidiomycota</taxon>
        <taxon>Agaricomycotina</taxon>
        <taxon>Agaricomycetes</taxon>
        <taxon>Polyporales</taxon>
        <taxon>Cerrenaceae</taxon>
        <taxon>Cerrena</taxon>
    </lineage>
</organism>
<evidence type="ECO:0000313" key="1">
    <source>
        <dbReference type="EMBL" id="KAK7680608.1"/>
    </source>
</evidence>
<dbReference type="Proteomes" id="UP001385951">
    <property type="component" value="Unassembled WGS sequence"/>
</dbReference>